<dbReference type="GO" id="GO:0008168">
    <property type="term" value="F:methyltransferase activity"/>
    <property type="evidence" value="ECO:0007669"/>
    <property type="project" value="TreeGrafter"/>
</dbReference>
<proteinExistence type="predicted"/>
<comment type="caution">
    <text evidence="2">The sequence shown here is derived from an EMBL/GenBank/DDBJ whole genome shotgun (WGS) entry which is preliminary data.</text>
</comment>
<dbReference type="SUPFAM" id="SSF53335">
    <property type="entry name" value="S-adenosyl-L-methionine-dependent methyltransferases"/>
    <property type="match status" value="1"/>
</dbReference>
<protein>
    <submittedName>
        <fullName evidence="2">10282_t:CDS:1</fullName>
    </submittedName>
</protein>
<dbReference type="PANTHER" id="PTHR43591:SF24">
    <property type="entry name" value="2-METHOXY-6-POLYPRENYL-1,4-BENZOQUINOL METHYLASE, MITOCHONDRIAL"/>
    <property type="match status" value="1"/>
</dbReference>
<evidence type="ECO:0000313" key="3">
    <source>
        <dbReference type="Proteomes" id="UP000789739"/>
    </source>
</evidence>
<organism evidence="2 3">
    <name type="scientific">Paraglomus brasilianum</name>
    <dbReference type="NCBI Taxonomy" id="144538"/>
    <lineage>
        <taxon>Eukaryota</taxon>
        <taxon>Fungi</taxon>
        <taxon>Fungi incertae sedis</taxon>
        <taxon>Mucoromycota</taxon>
        <taxon>Glomeromycotina</taxon>
        <taxon>Glomeromycetes</taxon>
        <taxon>Paraglomerales</taxon>
        <taxon>Paraglomeraceae</taxon>
        <taxon>Paraglomus</taxon>
    </lineage>
</organism>
<accession>A0A9N8ZAZ3</accession>
<keyword evidence="3" id="KW-1185">Reference proteome</keyword>
<dbReference type="InterPro" id="IPR041698">
    <property type="entry name" value="Methyltransf_25"/>
</dbReference>
<reference evidence="2" key="1">
    <citation type="submission" date="2021-06" db="EMBL/GenBank/DDBJ databases">
        <authorList>
            <person name="Kallberg Y."/>
            <person name="Tangrot J."/>
            <person name="Rosling A."/>
        </authorList>
    </citation>
    <scope>NUCLEOTIDE SEQUENCE</scope>
    <source>
        <strain evidence="2">BR232B</strain>
    </source>
</reference>
<dbReference type="OrthoDB" id="2013972at2759"/>
<sequence length="333" mass="37633">MADRFSSTSSFDSFDYENTNSETSSTHSVATLFDPIKESAMTPYNLFDQFIEIDGRYYFNDKELKSYLPSDKQEHDRAYIQFYVYKVLWKGNYSSPITHDLSLGINVLDVGCGGAPWTLAMALDFPLSSFVGVDISPLFPEERPPNAAFIKCDVHDGLPFPDNSFDFVWQAFLIVCIDWQAWREKVMKELIRVTKPGGYIEIMDMDAMVMNPGEIGRKLNQLQLTSYADAGINVMSSKGVLEAFGELSDKVTVEAVHKRKYRFGKHAGKLGEMALACYIQALESMGAFLGPLFEVTDDGYKQLIIDYYNELNNGNSYLASCYRITVKKNGSRM</sequence>
<dbReference type="Pfam" id="PF13649">
    <property type="entry name" value="Methyltransf_25"/>
    <property type="match status" value="1"/>
</dbReference>
<dbReference type="CDD" id="cd02440">
    <property type="entry name" value="AdoMet_MTases"/>
    <property type="match status" value="1"/>
</dbReference>
<dbReference type="Proteomes" id="UP000789739">
    <property type="component" value="Unassembled WGS sequence"/>
</dbReference>
<dbReference type="AlphaFoldDB" id="A0A9N8ZAZ3"/>
<dbReference type="PANTHER" id="PTHR43591">
    <property type="entry name" value="METHYLTRANSFERASE"/>
    <property type="match status" value="1"/>
</dbReference>
<dbReference type="EMBL" id="CAJVPI010000107">
    <property type="protein sequence ID" value="CAG8481349.1"/>
    <property type="molecule type" value="Genomic_DNA"/>
</dbReference>
<dbReference type="InterPro" id="IPR029063">
    <property type="entry name" value="SAM-dependent_MTases_sf"/>
</dbReference>
<dbReference type="Gene3D" id="3.40.50.150">
    <property type="entry name" value="Vaccinia Virus protein VP39"/>
    <property type="match status" value="1"/>
</dbReference>
<evidence type="ECO:0000313" key="2">
    <source>
        <dbReference type="EMBL" id="CAG8481349.1"/>
    </source>
</evidence>
<gene>
    <name evidence="2" type="ORF">PBRASI_LOCUS1599</name>
</gene>
<evidence type="ECO:0000259" key="1">
    <source>
        <dbReference type="Pfam" id="PF13649"/>
    </source>
</evidence>
<feature type="domain" description="Methyltransferase" evidence="1">
    <location>
        <begin position="107"/>
        <end position="198"/>
    </location>
</feature>
<name>A0A9N8ZAZ3_9GLOM</name>